<dbReference type="FunFam" id="1.20.140.10:FF:000004">
    <property type="entry name" value="Acyl-CoA dehydrogenase FadE25"/>
    <property type="match status" value="1"/>
</dbReference>
<evidence type="ECO:0000256" key="5">
    <source>
        <dbReference type="ARBA" id="ARBA00023002"/>
    </source>
</evidence>
<evidence type="ECO:0000256" key="1">
    <source>
        <dbReference type="ARBA" id="ARBA00001974"/>
    </source>
</evidence>
<evidence type="ECO:0000256" key="4">
    <source>
        <dbReference type="ARBA" id="ARBA00022827"/>
    </source>
</evidence>
<dbReference type="SUPFAM" id="SSF47203">
    <property type="entry name" value="Acyl-CoA dehydrogenase C-terminal domain-like"/>
    <property type="match status" value="1"/>
</dbReference>
<evidence type="ECO:0000259" key="8">
    <source>
        <dbReference type="Pfam" id="PF02770"/>
    </source>
</evidence>
<dbReference type="InterPro" id="IPR006091">
    <property type="entry name" value="Acyl-CoA_Oxase/DH_mid-dom"/>
</dbReference>
<dbReference type="InterPro" id="IPR013786">
    <property type="entry name" value="AcylCoA_DH/ox_N"/>
</dbReference>
<feature type="domain" description="Acyl-CoA dehydrogenase/oxidase C-terminal" evidence="7">
    <location>
        <begin position="231"/>
        <end position="378"/>
    </location>
</feature>
<reference evidence="10 11" key="1">
    <citation type="journal article" date="2015" name="Microbiome">
        <title>Genomic resolution of linkages in carbon, nitrogen, and sulfur cycling among widespread estuary sediment bacteria.</title>
        <authorList>
            <person name="Baker B.J."/>
            <person name="Lazar C.S."/>
            <person name="Teske A.P."/>
            <person name="Dick G.J."/>
        </authorList>
    </citation>
    <scope>NUCLEOTIDE SEQUENCE [LARGE SCALE GENOMIC DNA]</scope>
    <source>
        <strain evidence="10">DG_24</strain>
    </source>
</reference>
<dbReference type="FunFam" id="2.40.110.10:FF:000009">
    <property type="entry name" value="Acyl-CoA dehydrogenase"/>
    <property type="match status" value="1"/>
</dbReference>
<gene>
    <name evidence="10" type="ORF">AMJ39_08465</name>
</gene>
<dbReference type="Gene3D" id="2.40.110.10">
    <property type="entry name" value="Butyryl-CoA Dehydrogenase, subunit A, domain 2"/>
    <property type="match status" value="1"/>
</dbReference>
<dbReference type="InterPro" id="IPR009075">
    <property type="entry name" value="AcylCo_DH/oxidase_C"/>
</dbReference>
<dbReference type="InterPro" id="IPR037069">
    <property type="entry name" value="AcylCoA_DH/ox_N_sf"/>
</dbReference>
<dbReference type="PANTHER" id="PTHR43884:SF12">
    <property type="entry name" value="ISOVALERYL-COA DEHYDROGENASE, MITOCHONDRIAL-RELATED"/>
    <property type="match status" value="1"/>
</dbReference>
<dbReference type="SUPFAM" id="SSF56645">
    <property type="entry name" value="Acyl-CoA dehydrogenase NM domain-like"/>
    <property type="match status" value="1"/>
</dbReference>
<organism evidence="10 11">
    <name type="scientific">candidate division TA06 bacterium DG_24</name>
    <dbReference type="NCBI Taxonomy" id="1703770"/>
    <lineage>
        <taxon>Bacteria</taxon>
        <taxon>Bacteria division TA06</taxon>
    </lineage>
</organism>
<evidence type="ECO:0000256" key="6">
    <source>
        <dbReference type="RuleBase" id="RU362125"/>
    </source>
</evidence>
<dbReference type="InterPro" id="IPR006089">
    <property type="entry name" value="Acyl-CoA_DH_CS"/>
</dbReference>
<dbReference type="PANTHER" id="PTHR43884">
    <property type="entry name" value="ACYL-COA DEHYDROGENASE"/>
    <property type="match status" value="1"/>
</dbReference>
<comment type="similarity">
    <text evidence="2 6">Belongs to the acyl-CoA dehydrogenase family.</text>
</comment>
<evidence type="ECO:0000256" key="2">
    <source>
        <dbReference type="ARBA" id="ARBA00009347"/>
    </source>
</evidence>
<dbReference type="GO" id="GO:0003995">
    <property type="term" value="F:acyl-CoA dehydrogenase activity"/>
    <property type="evidence" value="ECO:0007669"/>
    <property type="project" value="InterPro"/>
</dbReference>
<keyword evidence="5 6" id="KW-0560">Oxidoreductase</keyword>
<dbReference type="GO" id="GO:0050660">
    <property type="term" value="F:flavin adenine dinucleotide binding"/>
    <property type="evidence" value="ECO:0007669"/>
    <property type="project" value="InterPro"/>
</dbReference>
<evidence type="ECO:0000313" key="10">
    <source>
        <dbReference type="EMBL" id="KPJ52172.1"/>
    </source>
</evidence>
<feature type="domain" description="Acyl-CoA dehydrogenase/oxidase N-terminal" evidence="9">
    <location>
        <begin position="6"/>
        <end position="117"/>
    </location>
</feature>
<dbReference type="STRING" id="1703770.AMJ39_08465"/>
<evidence type="ECO:0000259" key="7">
    <source>
        <dbReference type="Pfam" id="PF00441"/>
    </source>
</evidence>
<dbReference type="PIRSF" id="PIRSF016578">
    <property type="entry name" value="HsaA"/>
    <property type="match status" value="1"/>
</dbReference>
<dbReference type="InterPro" id="IPR009100">
    <property type="entry name" value="AcylCoA_DH/oxidase_NM_dom_sf"/>
</dbReference>
<dbReference type="Gene3D" id="1.20.140.10">
    <property type="entry name" value="Butyryl-CoA Dehydrogenase, subunit A, domain 3"/>
    <property type="match status" value="1"/>
</dbReference>
<dbReference type="Pfam" id="PF00441">
    <property type="entry name" value="Acyl-CoA_dh_1"/>
    <property type="match status" value="1"/>
</dbReference>
<comment type="caution">
    <text evidence="10">The sequence shown here is derived from an EMBL/GenBank/DDBJ whole genome shotgun (WGS) entry which is preliminary data.</text>
</comment>
<dbReference type="PROSITE" id="PS00072">
    <property type="entry name" value="ACYL_COA_DH_1"/>
    <property type="match status" value="1"/>
</dbReference>
<dbReference type="AlphaFoldDB" id="A0A0S7WRF5"/>
<dbReference type="PATRIC" id="fig|1703770.3.peg.628"/>
<proteinExistence type="inferred from homology"/>
<dbReference type="InterPro" id="IPR036250">
    <property type="entry name" value="AcylCo_DH-like_C"/>
</dbReference>
<dbReference type="EMBL" id="LIZS01000073">
    <property type="protein sequence ID" value="KPJ52172.1"/>
    <property type="molecule type" value="Genomic_DNA"/>
</dbReference>
<dbReference type="Pfam" id="PF02771">
    <property type="entry name" value="Acyl-CoA_dh_N"/>
    <property type="match status" value="1"/>
</dbReference>
<dbReference type="Pfam" id="PF02770">
    <property type="entry name" value="Acyl-CoA_dh_M"/>
    <property type="match status" value="1"/>
</dbReference>
<keyword evidence="4 6" id="KW-0274">FAD</keyword>
<comment type="cofactor">
    <cofactor evidence="1 6">
        <name>FAD</name>
        <dbReference type="ChEBI" id="CHEBI:57692"/>
    </cofactor>
</comment>
<dbReference type="Gene3D" id="1.10.540.10">
    <property type="entry name" value="Acyl-CoA dehydrogenase/oxidase, N-terminal domain"/>
    <property type="match status" value="1"/>
</dbReference>
<dbReference type="PROSITE" id="PS00073">
    <property type="entry name" value="ACYL_COA_DH_2"/>
    <property type="match status" value="1"/>
</dbReference>
<feature type="domain" description="Acyl-CoA oxidase/dehydrogenase middle" evidence="8">
    <location>
        <begin position="121"/>
        <end position="216"/>
    </location>
</feature>
<dbReference type="InterPro" id="IPR046373">
    <property type="entry name" value="Acyl-CoA_Oxase/DH_mid-dom_sf"/>
</dbReference>
<evidence type="ECO:0000313" key="11">
    <source>
        <dbReference type="Proteomes" id="UP000052008"/>
    </source>
</evidence>
<accession>A0A0S7WRF5</accession>
<dbReference type="Proteomes" id="UP000052008">
    <property type="component" value="Unassembled WGS sequence"/>
</dbReference>
<keyword evidence="3 6" id="KW-0285">Flavoprotein</keyword>
<sequence length="402" mass="43670">MLPFLTDHHLEWKEKARALAENVVRPIAREYDEAQEYPTEVKDALAKEGFMGLWISPDYGGSGSGLLTLCVCVEELSRACGGIGVAYAVNALGSFPIIVAGTEDQKKRYLPGIATGETLTAFGLSEKFAGSDAGSIRSTAVKDGDEYIINGEKKWTTNGGVAHLYSVFAVTDPESKSRRTSAFIVPKGTPGFEFGKTEDKMGIRAAPVRELRFTDCRVPAENLIGGQPGLGFKHAMMTLDHARPGVAAQAVGLAQGALEYATYYATKREQFGGPISSFQMIQQMLAEMSAKVDAARYLVYAAADALERKLPNTSKLAAEAKLLATDTAMEVTTNAVQIFGGYGFMKDYPIEKYMRDAKITQIYEGTNQVQRLVIARALVKEASQLSFLDPYIPKEVQKGVND</sequence>
<dbReference type="FunFam" id="1.10.540.10:FF:000026">
    <property type="entry name" value="Acyl-CoA dehydrogenase medium chain"/>
    <property type="match status" value="1"/>
</dbReference>
<evidence type="ECO:0000259" key="9">
    <source>
        <dbReference type="Pfam" id="PF02771"/>
    </source>
</evidence>
<evidence type="ECO:0000256" key="3">
    <source>
        <dbReference type="ARBA" id="ARBA00022630"/>
    </source>
</evidence>
<name>A0A0S7WRF5_UNCT6</name>
<protein>
    <submittedName>
        <fullName evidence="10">Acyl-CoA dehydrogenase</fullName>
    </submittedName>
</protein>